<evidence type="ECO:0000313" key="8">
    <source>
        <dbReference type="EMBL" id="MCZ0703133.1"/>
    </source>
</evidence>
<evidence type="ECO:0000313" key="9">
    <source>
        <dbReference type="Proteomes" id="UP001084197"/>
    </source>
</evidence>
<name>A0A9J6RC77_9BACI</name>
<keyword evidence="4 6" id="KW-1133">Transmembrane helix</keyword>
<comment type="subcellular location">
    <subcellularLocation>
        <location evidence="1">Cell membrane</location>
        <topology evidence="1">Multi-pass membrane protein</topology>
    </subcellularLocation>
</comment>
<evidence type="ECO:0000256" key="6">
    <source>
        <dbReference type="SAM" id="Phobius"/>
    </source>
</evidence>
<evidence type="ECO:0000256" key="2">
    <source>
        <dbReference type="ARBA" id="ARBA00022475"/>
    </source>
</evidence>
<reference evidence="8" key="1">
    <citation type="submission" date="2022-11" db="EMBL/GenBank/DDBJ databases">
        <title>WGS of Natronobacillus azotifigens 24KS-1, an anaerobic diazotrophic haloalkaliphile from soda-rich habitats.</title>
        <authorList>
            <person name="Sorokin D.Y."/>
            <person name="Merkel A.Y."/>
        </authorList>
    </citation>
    <scope>NUCLEOTIDE SEQUENCE</scope>
    <source>
        <strain evidence="8">24KS-1</strain>
    </source>
</reference>
<evidence type="ECO:0000256" key="4">
    <source>
        <dbReference type="ARBA" id="ARBA00022989"/>
    </source>
</evidence>
<dbReference type="Pfam" id="PF00482">
    <property type="entry name" value="T2SSF"/>
    <property type="match status" value="1"/>
</dbReference>
<proteinExistence type="predicted"/>
<dbReference type="GO" id="GO:0005886">
    <property type="term" value="C:plasma membrane"/>
    <property type="evidence" value="ECO:0007669"/>
    <property type="project" value="UniProtKB-SubCell"/>
</dbReference>
<keyword evidence="2" id="KW-1003">Cell membrane</keyword>
<keyword evidence="5 6" id="KW-0472">Membrane</keyword>
<evidence type="ECO:0000256" key="3">
    <source>
        <dbReference type="ARBA" id="ARBA00022692"/>
    </source>
</evidence>
<dbReference type="PANTHER" id="PTHR35007:SF2">
    <property type="entry name" value="PILUS ASSEMBLE PROTEIN"/>
    <property type="match status" value="1"/>
</dbReference>
<feature type="transmembrane region" description="Helical" evidence="6">
    <location>
        <begin position="263"/>
        <end position="283"/>
    </location>
</feature>
<dbReference type="EMBL" id="JAPRAT010000013">
    <property type="protein sequence ID" value="MCZ0703133.1"/>
    <property type="molecule type" value="Genomic_DNA"/>
</dbReference>
<dbReference type="InterPro" id="IPR042094">
    <property type="entry name" value="T2SS_GspF_sf"/>
</dbReference>
<dbReference type="InterPro" id="IPR018076">
    <property type="entry name" value="T2SS_GspF_dom"/>
</dbReference>
<dbReference type="RefSeq" id="WP_268779904.1">
    <property type="nucleotide sequence ID" value="NZ_JAPRAT010000013.1"/>
</dbReference>
<dbReference type="Proteomes" id="UP001084197">
    <property type="component" value="Unassembled WGS sequence"/>
</dbReference>
<evidence type="ECO:0000256" key="5">
    <source>
        <dbReference type="ARBA" id="ARBA00023136"/>
    </source>
</evidence>
<evidence type="ECO:0000259" key="7">
    <source>
        <dbReference type="Pfam" id="PF00482"/>
    </source>
</evidence>
<protein>
    <submittedName>
        <fullName evidence="8">Type II secretion system F family protein</fullName>
    </submittedName>
</protein>
<evidence type="ECO:0000256" key="1">
    <source>
        <dbReference type="ARBA" id="ARBA00004651"/>
    </source>
</evidence>
<keyword evidence="3 6" id="KW-0812">Transmembrane</keyword>
<feature type="domain" description="Type II secretion system protein GspF" evidence="7">
    <location>
        <begin position="150"/>
        <end position="281"/>
    </location>
</feature>
<organism evidence="8 9">
    <name type="scientific">Natronobacillus azotifigens</name>
    <dbReference type="NCBI Taxonomy" id="472978"/>
    <lineage>
        <taxon>Bacteria</taxon>
        <taxon>Bacillati</taxon>
        <taxon>Bacillota</taxon>
        <taxon>Bacilli</taxon>
        <taxon>Bacillales</taxon>
        <taxon>Bacillaceae</taxon>
        <taxon>Natronobacillus</taxon>
    </lineage>
</organism>
<keyword evidence="9" id="KW-1185">Reference proteome</keyword>
<dbReference type="Gene3D" id="1.20.81.30">
    <property type="entry name" value="Type II secretion system (T2SS), domain F"/>
    <property type="match status" value="1"/>
</dbReference>
<accession>A0A9J6RC77</accession>
<dbReference type="PANTHER" id="PTHR35007">
    <property type="entry name" value="INTEGRAL MEMBRANE PROTEIN-RELATED"/>
    <property type="match status" value="1"/>
</dbReference>
<feature type="transmembrane region" description="Helical" evidence="6">
    <location>
        <begin position="85"/>
        <end position="105"/>
    </location>
</feature>
<gene>
    <name evidence="8" type="ORF">OWO01_07910</name>
</gene>
<sequence length="286" mass="32752">MVPIISVGIIVILLLIRLLAGKKYNDFLKPFDGTFQFAFIAPASLYIIDALQIMKRFSNKLSSVQRKVAIVYHVETSVQGYTKMFIAEMISTIYAIFIVMAILNLARPEDFRFIIFGLIVAIIIPLIWFRKLDDRVERRRLSIIYELPEFSNKVALLVNAGETVTKAIVDCARMKENEDHPLYEELNDMALKIQNGDSFNKAMEIFSKRCGIQEVSSFTTTILLNYRRGGEHLSLALREISRELWEKRKIIAKTRGEEASSKLVFPMVLTFAAILIVIAYPALRMF</sequence>
<feature type="transmembrane region" description="Helical" evidence="6">
    <location>
        <begin position="111"/>
        <end position="129"/>
    </location>
</feature>
<dbReference type="AlphaFoldDB" id="A0A9J6RC77"/>
<comment type="caution">
    <text evidence="8">The sequence shown here is derived from an EMBL/GenBank/DDBJ whole genome shotgun (WGS) entry which is preliminary data.</text>
</comment>